<dbReference type="AlphaFoldDB" id="A0A5E8BE37"/>
<evidence type="ECO:0000256" key="3">
    <source>
        <dbReference type="ARBA" id="ARBA00022801"/>
    </source>
</evidence>
<dbReference type="InterPro" id="IPR002018">
    <property type="entry name" value="CarbesteraseB"/>
</dbReference>
<proteinExistence type="inferred from homology"/>
<dbReference type="Gene3D" id="3.40.50.1820">
    <property type="entry name" value="alpha/beta hydrolase"/>
    <property type="match status" value="1"/>
</dbReference>
<dbReference type="PANTHER" id="PTHR43142:SF1">
    <property type="entry name" value="CARBOXYLIC ESTER HYDROLASE"/>
    <property type="match status" value="1"/>
</dbReference>
<keyword evidence="4" id="KW-0442">Lipid degradation</keyword>
<keyword evidence="9" id="KW-1185">Reference proteome</keyword>
<dbReference type="SUPFAM" id="SSF53474">
    <property type="entry name" value="alpha/beta-Hydrolases"/>
    <property type="match status" value="1"/>
</dbReference>
<evidence type="ECO:0000256" key="4">
    <source>
        <dbReference type="ARBA" id="ARBA00022963"/>
    </source>
</evidence>
<keyword evidence="3 6" id="KW-0378">Hydrolase</keyword>
<sequence length="522" mass="58433">MSHRLVRLASKTLKTTFVGLQNSVLGVDQFRGIQFGEIHRRWTDPRLVTTYPTPTYDATRYGPIAPQPPEDVHGYYAVESSVALPFEEFKIQDEFKLLNLTITRPTTAAGNEKKLPVAVFIHGGSNATGSAANPLYDPSKLVARSIEIGEPIIVVSLQYRLGALGFLYINGQGNWGLKDQRVGLEWVNRFISEFGGDTENISVYGLSAGACDVYYQTLISAMAPKDQKPLFHRVGMMSGVGNTMRLLSIERQKKNTLEMYKHLIGPSKDEKSVDLELLEKLPVEKIVEYGLDHNGIIKVWFGTADGDLFPTDMDLIPDTATAFPESVLVSDTKDEGLLIKEFVDTIDKDKLHSTLKSLDPVGPKIAATYGISNDMHDGVMSFYADHLFSYPIHQFAEYLSNNTKSAVYRTCFDTLNPFNEIFGAQHGVDILYLCGTYVGLHPNTHTKARAVSQQLQDTWIRFFNTGRAWQDATKVCHFKQDYTKEYLDVAGLEKTRRLGHFEVHDKVGYKGMAHALGNIFKL</sequence>
<dbReference type="OrthoDB" id="6846267at2759"/>
<dbReference type="EMBL" id="CABVLU010000002">
    <property type="protein sequence ID" value="VVT48974.1"/>
    <property type="molecule type" value="Genomic_DNA"/>
</dbReference>
<dbReference type="GO" id="GO:0016042">
    <property type="term" value="P:lipid catabolic process"/>
    <property type="evidence" value="ECO:0007669"/>
    <property type="project" value="UniProtKB-KW"/>
</dbReference>
<dbReference type="InterPro" id="IPR029058">
    <property type="entry name" value="AB_hydrolase_fold"/>
</dbReference>
<reference evidence="8 9" key="1">
    <citation type="submission" date="2019-09" db="EMBL/GenBank/DDBJ databases">
        <authorList>
            <person name="Brejova B."/>
        </authorList>
    </citation>
    <scope>NUCLEOTIDE SEQUENCE [LARGE SCALE GENOMIC DNA]</scope>
</reference>
<organism evidence="8 9">
    <name type="scientific">Magnusiomyces paraingens</name>
    <dbReference type="NCBI Taxonomy" id="2606893"/>
    <lineage>
        <taxon>Eukaryota</taxon>
        <taxon>Fungi</taxon>
        <taxon>Dikarya</taxon>
        <taxon>Ascomycota</taxon>
        <taxon>Saccharomycotina</taxon>
        <taxon>Dipodascomycetes</taxon>
        <taxon>Dipodascales</taxon>
        <taxon>Dipodascaceae</taxon>
        <taxon>Magnusiomyces</taxon>
    </lineage>
</organism>
<evidence type="ECO:0000313" key="9">
    <source>
        <dbReference type="Proteomes" id="UP000398389"/>
    </source>
</evidence>
<accession>A0A5E8BE37</accession>
<dbReference type="Pfam" id="PF00135">
    <property type="entry name" value="COesterase"/>
    <property type="match status" value="1"/>
</dbReference>
<dbReference type="GO" id="GO:0004806">
    <property type="term" value="F:triacylglycerol lipase activity"/>
    <property type="evidence" value="ECO:0007669"/>
    <property type="project" value="UniProtKB-EC"/>
</dbReference>
<protein>
    <recommendedName>
        <fullName evidence="6">Carboxylic ester hydrolase</fullName>
        <ecNumber evidence="6">3.1.1.-</ecNumber>
    </recommendedName>
</protein>
<evidence type="ECO:0000313" key="8">
    <source>
        <dbReference type="EMBL" id="VVT48974.1"/>
    </source>
</evidence>
<evidence type="ECO:0000256" key="1">
    <source>
        <dbReference type="ARBA" id="ARBA00001024"/>
    </source>
</evidence>
<evidence type="ECO:0000256" key="6">
    <source>
        <dbReference type="RuleBase" id="RU361235"/>
    </source>
</evidence>
<dbReference type="RefSeq" id="XP_031852653.1">
    <property type="nucleotide sequence ID" value="XM_031996762.1"/>
</dbReference>
<name>A0A5E8BE37_9ASCO</name>
<gene>
    <name evidence="8" type="ORF">SAPINGB_P002042</name>
</gene>
<dbReference type="InterPro" id="IPR019826">
    <property type="entry name" value="Carboxylesterase_B_AS"/>
</dbReference>
<evidence type="ECO:0000256" key="5">
    <source>
        <dbReference type="ARBA" id="ARBA00023098"/>
    </source>
</evidence>
<keyword evidence="5" id="KW-0443">Lipid metabolism</keyword>
<evidence type="ECO:0000259" key="7">
    <source>
        <dbReference type="Pfam" id="PF00135"/>
    </source>
</evidence>
<dbReference type="Proteomes" id="UP000398389">
    <property type="component" value="Unassembled WGS sequence"/>
</dbReference>
<dbReference type="PANTHER" id="PTHR43142">
    <property type="entry name" value="CARBOXYLIC ESTER HYDROLASE"/>
    <property type="match status" value="1"/>
</dbReference>
<dbReference type="PROSITE" id="PS00122">
    <property type="entry name" value="CARBOXYLESTERASE_B_1"/>
    <property type="match status" value="1"/>
</dbReference>
<dbReference type="EC" id="3.1.1.-" evidence="6"/>
<dbReference type="GeneID" id="43580862"/>
<comment type="similarity">
    <text evidence="2 6">Belongs to the type-B carboxylesterase/lipase family.</text>
</comment>
<feature type="domain" description="Carboxylesterase type B" evidence="7">
    <location>
        <begin position="21"/>
        <end position="470"/>
    </location>
</feature>
<comment type="catalytic activity">
    <reaction evidence="1">
        <text>a triacylglycerol + H2O = a diacylglycerol + a fatty acid + H(+)</text>
        <dbReference type="Rhea" id="RHEA:12044"/>
        <dbReference type="ChEBI" id="CHEBI:15377"/>
        <dbReference type="ChEBI" id="CHEBI:15378"/>
        <dbReference type="ChEBI" id="CHEBI:17855"/>
        <dbReference type="ChEBI" id="CHEBI:18035"/>
        <dbReference type="ChEBI" id="CHEBI:28868"/>
        <dbReference type="EC" id="3.1.1.3"/>
    </reaction>
</comment>
<evidence type="ECO:0000256" key="2">
    <source>
        <dbReference type="ARBA" id="ARBA00005964"/>
    </source>
</evidence>